<name>A0A1G4GU03_PLAVI</name>
<dbReference type="EMBL" id="LT615243">
    <property type="protein sequence ID" value="SCO66062.1"/>
    <property type="molecule type" value="Genomic_DNA"/>
</dbReference>
<feature type="compositionally biased region" description="Basic and acidic residues" evidence="1">
    <location>
        <begin position="831"/>
        <end position="864"/>
    </location>
</feature>
<gene>
    <name evidence="3" type="ORF">PVT01_050036500</name>
</gene>
<dbReference type="VEuPathDB" id="PlasmoDB:PVX_090290"/>
<sequence>MANKIVDDPLELLKADNTFPTKDKLHVVYQKFEDYTPNNSSDICKIESSDHITIFNNEDDIVKLCIKVESILNNLNSICSKNNGLSDYNCCDYLIYWIYGKLIKENYASYKVHWLYNKMQVLLKSNQYGTNTKLKCNGNFKRVFGTENLKNKKYLHDFLEYFDSIKSILKSKEQVKQNYCDYIYYILQLYNNIKEGCYSRIPEPCPDEIELLQEKIKDYDLSDVKNKCPVFSQKFKLINWNAILDQLKKEQTMDVEREKPFKYRKLINYDIFHYLKKYQEAEKNARDTQTNLSNETEKCTEINIGVNSKHTELKTICEEFIPYFLMLSKTMINSIHYFDYLNYWLNKKLKETGIKATNFIGSMEKILSSKFSSNSIYKRFKHSVYDMNGNILDEMNILYNLYDDYNNFLEISEAGCTKSDTKCLSSYITEIDKCDNTKNKRFYKALTNILSRYNKKYKENCNDKTPEGLVSTCQVVKTYIKDINQKNCISSCQSFENTNFKASSKGEHEYENVLNKLTAQKMYKKLDDQKVDKSTCSNYCEDLFYMDDKHEDFNLLCVKMETNLKELSTVLADVTSHDDRCTYFIFWAYEKIINILNGNFSSHNDYYAINLLNQVLYTINKELSLGQKCPYYVDGALNVWKKEKYLHDYFKNFENIKNDFDKKPDNCNKYLGYLKHIRDLYMKDLKSCCAYYTNSDPVYLEMCPKYFKCDKKYFPNSLISKLNCGNEETNPNVDEVFKGLFVDLDVVTLSKMSNRAASNYLLNGSMQNLVSHLMGDKFNSAMFYSYSFLGISFLFFLLYKVTNRKSKSSKISHQMDIAMSDMQMQYEENPPLERKKPPQEKKKPPQERKKPPLERKKPPLERKPPPKKKSPRNERIRIAYASNN</sequence>
<evidence type="ECO:0000256" key="2">
    <source>
        <dbReference type="SAM" id="Phobius"/>
    </source>
</evidence>
<evidence type="ECO:0000313" key="4">
    <source>
        <dbReference type="Proteomes" id="UP000196402"/>
    </source>
</evidence>
<dbReference type="Pfam" id="PF05795">
    <property type="entry name" value="Plasmodium_Vir"/>
    <property type="match status" value="3"/>
</dbReference>
<dbReference type="VEuPathDB" id="PlasmoDB:PVW1_050038700"/>
<protein>
    <submittedName>
        <fullName evidence="3">VIR protein</fullName>
    </submittedName>
</protein>
<dbReference type="AlphaFoldDB" id="A0A1G4GU03"/>
<dbReference type="VEuPathDB" id="PlasmoDB:PVP01_0533400"/>
<keyword evidence="2" id="KW-0472">Membrane</keyword>
<dbReference type="Proteomes" id="UP000196402">
    <property type="component" value="Chromosome 5"/>
</dbReference>
<reference evidence="3 4" key="1">
    <citation type="submission" date="2016-07" db="EMBL/GenBank/DDBJ databases">
        <authorList>
            <consortium name="Pathogen Informatics"/>
        </authorList>
    </citation>
    <scope>NUCLEOTIDE SEQUENCE [LARGE SCALE GENOMIC DNA]</scope>
</reference>
<feature type="region of interest" description="Disordered" evidence="1">
    <location>
        <begin position="827"/>
        <end position="884"/>
    </location>
</feature>
<keyword evidence="2" id="KW-0812">Transmembrane</keyword>
<evidence type="ECO:0000313" key="3">
    <source>
        <dbReference type="EMBL" id="SCO66062.1"/>
    </source>
</evidence>
<accession>A0A1G4GU03</accession>
<dbReference type="InterPro" id="IPR008780">
    <property type="entry name" value="Plasmodium_Vir"/>
</dbReference>
<proteinExistence type="predicted"/>
<organism evidence="3 4">
    <name type="scientific">Plasmodium vivax</name>
    <name type="common">malaria parasite P. vivax</name>
    <dbReference type="NCBI Taxonomy" id="5855"/>
    <lineage>
        <taxon>Eukaryota</taxon>
        <taxon>Sar</taxon>
        <taxon>Alveolata</taxon>
        <taxon>Apicomplexa</taxon>
        <taxon>Aconoidasida</taxon>
        <taxon>Haemosporida</taxon>
        <taxon>Plasmodiidae</taxon>
        <taxon>Plasmodium</taxon>
        <taxon>Plasmodium (Plasmodium)</taxon>
    </lineage>
</organism>
<keyword evidence="2" id="KW-1133">Transmembrane helix</keyword>
<evidence type="ECO:0000256" key="1">
    <source>
        <dbReference type="SAM" id="MobiDB-lite"/>
    </source>
</evidence>
<dbReference type="VEuPathDB" id="PlasmoDB:PVPAM_050041200"/>
<feature type="transmembrane region" description="Helical" evidence="2">
    <location>
        <begin position="781"/>
        <end position="799"/>
    </location>
</feature>